<organism evidence="2 3">
    <name type="scientific">Sorangium cellulosum</name>
    <name type="common">Polyangium cellulosum</name>
    <dbReference type="NCBI Taxonomy" id="56"/>
    <lineage>
        <taxon>Bacteria</taxon>
        <taxon>Pseudomonadati</taxon>
        <taxon>Myxococcota</taxon>
        <taxon>Polyangia</taxon>
        <taxon>Polyangiales</taxon>
        <taxon>Polyangiaceae</taxon>
        <taxon>Sorangium</taxon>
    </lineage>
</organism>
<accession>A0A4P2QLP5</accession>
<evidence type="ECO:0000256" key="1">
    <source>
        <dbReference type="SAM" id="MobiDB-lite"/>
    </source>
</evidence>
<protein>
    <submittedName>
        <fullName evidence="2">Uncharacterized protein</fullName>
    </submittedName>
</protein>
<evidence type="ECO:0000313" key="2">
    <source>
        <dbReference type="EMBL" id="AUX30691.1"/>
    </source>
</evidence>
<proteinExistence type="predicted"/>
<sequence>MKKFKYFDRDLVAGSNSSSAVGRDLPSASSRAPALVATSAPPRFQPDGLVSRAAPRRKPMTGDARSDAPFGVLVVKGDLTKRLASIDVKAAPLAQGAANPLPGDTPNLRVTAVERANPDRERDVIRPFPLLQLELLDRHMAKAQTARRQLSL</sequence>
<gene>
    <name evidence="2" type="ORF">SOCE836_028020</name>
</gene>
<name>A0A4P2QLP5_SORCE</name>
<feature type="region of interest" description="Disordered" evidence="1">
    <location>
        <begin position="14"/>
        <end position="67"/>
    </location>
</feature>
<evidence type="ECO:0000313" key="3">
    <source>
        <dbReference type="Proteomes" id="UP000295497"/>
    </source>
</evidence>
<dbReference type="Proteomes" id="UP000295497">
    <property type="component" value="Chromosome"/>
</dbReference>
<reference evidence="2 3" key="1">
    <citation type="submission" date="2015-09" db="EMBL/GenBank/DDBJ databases">
        <title>Sorangium comparison.</title>
        <authorList>
            <person name="Zaburannyi N."/>
            <person name="Bunk B."/>
            <person name="Overmann J."/>
            <person name="Mueller R."/>
        </authorList>
    </citation>
    <scope>NUCLEOTIDE SEQUENCE [LARGE SCALE GENOMIC DNA]</scope>
    <source>
        <strain evidence="2 3">So ce836</strain>
    </source>
</reference>
<dbReference type="EMBL" id="CP012672">
    <property type="protein sequence ID" value="AUX30691.1"/>
    <property type="molecule type" value="Genomic_DNA"/>
</dbReference>
<dbReference type="AlphaFoldDB" id="A0A4P2QLP5"/>